<dbReference type="InterPro" id="IPR006665">
    <property type="entry name" value="OmpA-like"/>
</dbReference>
<dbReference type="GO" id="GO:0009279">
    <property type="term" value="C:cell outer membrane"/>
    <property type="evidence" value="ECO:0007669"/>
    <property type="project" value="UniProtKB-SubCell"/>
</dbReference>
<keyword evidence="7" id="KW-1185">Reference proteome</keyword>
<comment type="subcellular location">
    <subcellularLocation>
        <location evidence="1">Cell outer membrane</location>
    </subcellularLocation>
</comment>
<sequence length="124" mass="13966">MEKIYFDTNRATIRERSHRILDEIVTVLRTHPEIAKVRVEGHTDSKGSDAHNLELSQKRADAVVGYLVEKGIDASRLEAKGYGETKPIADNGTAEGREKNRRVTFTILEGEEEAKVETEDVETK</sequence>
<dbReference type="InterPro" id="IPR006664">
    <property type="entry name" value="OMP_bac"/>
</dbReference>
<organism evidence="6 7">
    <name type="scientific">Persicimonas caeni</name>
    <dbReference type="NCBI Taxonomy" id="2292766"/>
    <lineage>
        <taxon>Bacteria</taxon>
        <taxon>Deltaproteobacteria</taxon>
        <taxon>Bradymonadales</taxon>
        <taxon>Bradymonadaceae</taxon>
        <taxon>Persicimonas</taxon>
    </lineage>
</organism>
<dbReference type="CDD" id="cd07185">
    <property type="entry name" value="OmpA_C-like"/>
    <property type="match status" value="1"/>
</dbReference>
<proteinExistence type="predicted"/>
<dbReference type="Gene3D" id="3.30.1330.60">
    <property type="entry name" value="OmpA-like domain"/>
    <property type="match status" value="1"/>
</dbReference>
<evidence type="ECO:0000256" key="4">
    <source>
        <dbReference type="PROSITE-ProRule" id="PRU00473"/>
    </source>
</evidence>
<keyword evidence="2 4" id="KW-0472">Membrane</keyword>
<protein>
    <submittedName>
        <fullName evidence="6">OmpA family protein</fullName>
    </submittedName>
</protein>
<evidence type="ECO:0000256" key="2">
    <source>
        <dbReference type="ARBA" id="ARBA00023136"/>
    </source>
</evidence>
<dbReference type="InterPro" id="IPR036737">
    <property type="entry name" value="OmpA-like_sf"/>
</dbReference>
<evidence type="ECO:0000313" key="7">
    <source>
        <dbReference type="Proteomes" id="UP000315995"/>
    </source>
</evidence>
<dbReference type="PRINTS" id="PR01023">
    <property type="entry name" value="NAFLGMOTY"/>
</dbReference>
<dbReference type="AlphaFoldDB" id="A0A4Y6Q437"/>
<feature type="domain" description="OmpA-like" evidence="5">
    <location>
        <begin position="1"/>
        <end position="111"/>
    </location>
</feature>
<dbReference type="InterPro" id="IPR050330">
    <property type="entry name" value="Bact_OuterMem_StrucFunc"/>
</dbReference>
<evidence type="ECO:0000313" key="6">
    <source>
        <dbReference type="EMBL" id="QDG54917.1"/>
    </source>
</evidence>
<dbReference type="Proteomes" id="UP000315995">
    <property type="component" value="Chromosome"/>
</dbReference>
<accession>A0A4Y6Q437</accession>
<dbReference type="SUPFAM" id="SSF103088">
    <property type="entry name" value="OmpA-like"/>
    <property type="match status" value="1"/>
</dbReference>
<reference evidence="6 7" key="1">
    <citation type="submission" date="2019-06" db="EMBL/GenBank/DDBJ databases">
        <title>Persicimonas caeni gen. nov., sp. nov., a predatory bacterium isolated from solar saltern.</title>
        <authorList>
            <person name="Wang S."/>
        </authorList>
    </citation>
    <scope>NUCLEOTIDE SEQUENCE [LARGE SCALE GENOMIC DNA]</scope>
    <source>
        <strain evidence="6 7">YN101</strain>
    </source>
</reference>
<dbReference type="PROSITE" id="PS51123">
    <property type="entry name" value="OMPA_2"/>
    <property type="match status" value="1"/>
</dbReference>
<dbReference type="OrthoDB" id="9805566at2"/>
<evidence type="ECO:0000256" key="1">
    <source>
        <dbReference type="ARBA" id="ARBA00004442"/>
    </source>
</evidence>
<evidence type="ECO:0000256" key="3">
    <source>
        <dbReference type="ARBA" id="ARBA00023237"/>
    </source>
</evidence>
<dbReference type="Pfam" id="PF00691">
    <property type="entry name" value="OmpA"/>
    <property type="match status" value="1"/>
</dbReference>
<accession>A0A5B8YGA8</accession>
<keyword evidence="3" id="KW-0998">Cell outer membrane</keyword>
<dbReference type="PRINTS" id="PR01021">
    <property type="entry name" value="OMPADOMAIN"/>
</dbReference>
<evidence type="ECO:0000259" key="5">
    <source>
        <dbReference type="PROSITE" id="PS51123"/>
    </source>
</evidence>
<name>A0A4Y6Q437_PERCE</name>
<dbReference type="EMBL" id="CP041186">
    <property type="protein sequence ID" value="QDG54917.1"/>
    <property type="molecule type" value="Genomic_DNA"/>
</dbReference>
<dbReference type="PANTHER" id="PTHR30329:SF21">
    <property type="entry name" value="LIPOPROTEIN YIAD-RELATED"/>
    <property type="match status" value="1"/>
</dbReference>
<dbReference type="PANTHER" id="PTHR30329">
    <property type="entry name" value="STATOR ELEMENT OF FLAGELLAR MOTOR COMPLEX"/>
    <property type="match status" value="1"/>
</dbReference>
<gene>
    <name evidence="6" type="ORF">FIV42_17500</name>
</gene>